<dbReference type="AlphaFoldDB" id="A0A1W6P0N5"/>
<dbReference type="Proteomes" id="UP000242447">
    <property type="component" value="Chromosome"/>
</dbReference>
<evidence type="ECO:0000256" key="1">
    <source>
        <dbReference type="SAM" id="Phobius"/>
    </source>
</evidence>
<dbReference type="EMBL" id="CP019937">
    <property type="protein sequence ID" value="ARO15076.1"/>
    <property type="molecule type" value="Genomic_DNA"/>
</dbReference>
<dbReference type="RefSeq" id="WP_085786518.1">
    <property type="nucleotide sequence ID" value="NZ_CP019937.1"/>
</dbReference>
<protein>
    <recommendedName>
        <fullName evidence="4">DUF1523 domain-containing protein</fullName>
    </recommendedName>
</protein>
<dbReference type="KEGG" id="kro:BVG79_01732"/>
<evidence type="ECO:0008006" key="4">
    <source>
        <dbReference type="Google" id="ProtNLM"/>
    </source>
</evidence>
<sequence length="204" mass="23677">MLKIVKWVLVLLLALMVGGVLHYNLPRHDIVRVIGTENRRVTPGMNAIFWSNAEPGSGSREVRDVFFINTALPNGREKVFRNEDTGWGWPPYYKFSAFDMQAQVANMVSTADAPRWVAVRHYGWRNQFLTIFPNAVKVWEVPGPDTRIIPWFNIIFLTLLVAVVWAITARVIRFRDRRLKPALDRLDKRVDARRAGMSRWFRGK</sequence>
<keyword evidence="3" id="KW-1185">Reference proteome</keyword>
<keyword evidence="1" id="KW-1133">Transmembrane helix</keyword>
<feature type="transmembrane region" description="Helical" evidence="1">
    <location>
        <begin position="7"/>
        <end position="25"/>
    </location>
</feature>
<gene>
    <name evidence="2" type="ORF">BVG79_01732</name>
</gene>
<proteinExistence type="predicted"/>
<organism evidence="2 3">
    <name type="scientific">Ketogulonicigenium robustum</name>
    <dbReference type="NCBI Taxonomy" id="92947"/>
    <lineage>
        <taxon>Bacteria</taxon>
        <taxon>Pseudomonadati</taxon>
        <taxon>Pseudomonadota</taxon>
        <taxon>Alphaproteobacteria</taxon>
        <taxon>Rhodobacterales</taxon>
        <taxon>Roseobacteraceae</taxon>
        <taxon>Ketogulonicigenium</taxon>
    </lineage>
</organism>
<reference evidence="2 3" key="1">
    <citation type="submission" date="2017-02" db="EMBL/GenBank/DDBJ databases">
        <title>Ketogulonicigenium robustum SPU B003 Genome sequencing and assembly.</title>
        <authorList>
            <person name="Li Y."/>
            <person name="Liu L."/>
            <person name="Wang C."/>
            <person name="Zhang M."/>
            <person name="Zhang T."/>
            <person name="Zhang Y."/>
        </authorList>
    </citation>
    <scope>NUCLEOTIDE SEQUENCE [LARGE SCALE GENOMIC DNA]</scope>
    <source>
        <strain evidence="2 3">SPU_B003</strain>
    </source>
</reference>
<feature type="transmembrane region" description="Helical" evidence="1">
    <location>
        <begin position="148"/>
        <end position="172"/>
    </location>
</feature>
<evidence type="ECO:0000313" key="3">
    <source>
        <dbReference type="Proteomes" id="UP000242447"/>
    </source>
</evidence>
<name>A0A1W6P0N5_9RHOB</name>
<accession>A0A1W6P0N5</accession>
<dbReference type="InterPro" id="IPR011088">
    <property type="entry name" value="Phage_phiNM3_A0EWY4"/>
</dbReference>
<keyword evidence="1" id="KW-0472">Membrane</keyword>
<evidence type="ECO:0000313" key="2">
    <source>
        <dbReference type="EMBL" id="ARO15076.1"/>
    </source>
</evidence>
<keyword evidence="1" id="KW-0812">Transmembrane</keyword>
<dbReference type="Pfam" id="PF07509">
    <property type="entry name" value="DUF1523"/>
    <property type="match status" value="1"/>
</dbReference>
<dbReference type="STRING" id="92947.BVG79_01732"/>
<dbReference type="OrthoDB" id="5354324at2"/>